<dbReference type="STRING" id="908615.SAMN05421540_10285"/>
<protein>
    <recommendedName>
        <fullName evidence="3">SRPBCC family protein</fullName>
    </recommendedName>
</protein>
<sequence>MNLESPKVKVSKSQKEVFEFLKHVENFEKIMPESIEKFETLEDESFIFQLKGMPVIKLRLQETKEFNEIVLGSTSDKLKFTLTGLIEEISENESEVQLVFAGEFNAMMGMMIKNPINKFITTLSENISQL</sequence>
<evidence type="ECO:0008006" key="3">
    <source>
        <dbReference type="Google" id="ProtNLM"/>
    </source>
</evidence>
<dbReference type="RefSeq" id="WP_093239028.1">
    <property type="nucleotide sequence ID" value="NZ_FNQF01000002.1"/>
</dbReference>
<reference evidence="1 2" key="1">
    <citation type="submission" date="2016-10" db="EMBL/GenBank/DDBJ databases">
        <authorList>
            <person name="de Groot N.N."/>
        </authorList>
    </citation>
    <scope>NUCLEOTIDE SEQUENCE [LARGE SCALE GENOMIC DNA]</scope>
    <source>
        <strain evidence="1 2">DSM 23581</strain>
    </source>
</reference>
<dbReference type="AlphaFoldDB" id="A0A1H3WP19"/>
<evidence type="ECO:0000313" key="1">
    <source>
        <dbReference type="EMBL" id="SDZ88895.1"/>
    </source>
</evidence>
<name>A0A1H3WP19_9FLAO</name>
<accession>A0A1H3WP19</accession>
<proteinExistence type="predicted"/>
<dbReference type="SUPFAM" id="SSF55961">
    <property type="entry name" value="Bet v1-like"/>
    <property type="match status" value="1"/>
</dbReference>
<organism evidence="1 2">
    <name type="scientific">Psychroflexus halocasei</name>
    <dbReference type="NCBI Taxonomy" id="908615"/>
    <lineage>
        <taxon>Bacteria</taxon>
        <taxon>Pseudomonadati</taxon>
        <taxon>Bacteroidota</taxon>
        <taxon>Flavobacteriia</taxon>
        <taxon>Flavobacteriales</taxon>
        <taxon>Flavobacteriaceae</taxon>
        <taxon>Psychroflexus</taxon>
    </lineage>
</organism>
<dbReference type="Gene3D" id="3.30.530.20">
    <property type="match status" value="1"/>
</dbReference>
<dbReference type="Proteomes" id="UP000198820">
    <property type="component" value="Unassembled WGS sequence"/>
</dbReference>
<dbReference type="InterPro" id="IPR023393">
    <property type="entry name" value="START-like_dom_sf"/>
</dbReference>
<evidence type="ECO:0000313" key="2">
    <source>
        <dbReference type="Proteomes" id="UP000198820"/>
    </source>
</evidence>
<dbReference type="EMBL" id="FNQF01000002">
    <property type="protein sequence ID" value="SDZ88895.1"/>
    <property type="molecule type" value="Genomic_DNA"/>
</dbReference>
<keyword evidence="2" id="KW-1185">Reference proteome</keyword>
<gene>
    <name evidence="1" type="ORF">SAMN05421540_10285</name>
</gene>